<dbReference type="AlphaFoldDB" id="A0A0H2QZZ0"/>
<dbReference type="InParanoid" id="A0A0H2QZZ0"/>
<sequence>MTLVPHCIYEASVPTLLQNFMHFGHSCGKIWAEVAVVEVADPNVEATVPRFNSCTSAHVLPDKHKTNLYAYKVQTIPTTSIDRAAYSYIATQRPENPLKWQTDTDKVMLCYVEPQKCQKNG</sequence>
<reference evidence="1 2" key="1">
    <citation type="submission" date="2015-04" db="EMBL/GenBank/DDBJ databases">
        <title>Complete genome sequence of Schizopora paradoxa KUC8140, a cosmopolitan wood degrader in East Asia.</title>
        <authorList>
            <consortium name="DOE Joint Genome Institute"/>
            <person name="Min B."/>
            <person name="Park H."/>
            <person name="Jang Y."/>
            <person name="Kim J.-J."/>
            <person name="Kim K.H."/>
            <person name="Pangilinan J."/>
            <person name="Lipzen A."/>
            <person name="Riley R."/>
            <person name="Grigoriev I.V."/>
            <person name="Spatafora J.W."/>
            <person name="Choi I.-G."/>
        </authorList>
    </citation>
    <scope>NUCLEOTIDE SEQUENCE [LARGE SCALE GENOMIC DNA]</scope>
    <source>
        <strain evidence="1 2">KUC8140</strain>
    </source>
</reference>
<keyword evidence="2" id="KW-1185">Reference proteome</keyword>
<proteinExistence type="predicted"/>
<accession>A0A0H2QZZ0</accession>
<gene>
    <name evidence="1" type="ORF">SCHPADRAFT_896929</name>
</gene>
<organism evidence="1 2">
    <name type="scientific">Schizopora paradoxa</name>
    <dbReference type="NCBI Taxonomy" id="27342"/>
    <lineage>
        <taxon>Eukaryota</taxon>
        <taxon>Fungi</taxon>
        <taxon>Dikarya</taxon>
        <taxon>Basidiomycota</taxon>
        <taxon>Agaricomycotina</taxon>
        <taxon>Agaricomycetes</taxon>
        <taxon>Hymenochaetales</taxon>
        <taxon>Schizoporaceae</taxon>
        <taxon>Schizopora</taxon>
    </lineage>
</organism>
<protein>
    <submittedName>
        <fullName evidence="1">Uncharacterized protein</fullName>
    </submittedName>
</protein>
<dbReference type="Proteomes" id="UP000053477">
    <property type="component" value="Unassembled WGS sequence"/>
</dbReference>
<name>A0A0H2QZZ0_9AGAM</name>
<dbReference type="EMBL" id="KQ086496">
    <property type="protein sequence ID" value="KLO04577.1"/>
    <property type="molecule type" value="Genomic_DNA"/>
</dbReference>
<evidence type="ECO:0000313" key="2">
    <source>
        <dbReference type="Proteomes" id="UP000053477"/>
    </source>
</evidence>
<evidence type="ECO:0000313" key="1">
    <source>
        <dbReference type="EMBL" id="KLO04577.1"/>
    </source>
</evidence>